<dbReference type="CDD" id="cd04301">
    <property type="entry name" value="NAT_SF"/>
    <property type="match status" value="1"/>
</dbReference>
<comment type="caution">
    <text evidence="2">The sequence shown here is derived from an EMBL/GenBank/DDBJ whole genome shotgun (WGS) entry which is preliminary data.</text>
</comment>
<feature type="domain" description="N-acetyltransferase" evidence="1">
    <location>
        <begin position="13"/>
        <end position="167"/>
    </location>
</feature>
<reference evidence="2" key="1">
    <citation type="submission" date="2022-05" db="EMBL/GenBank/DDBJ databases">
        <authorList>
            <person name="Jo J.-H."/>
            <person name="Im W.-T."/>
        </authorList>
    </citation>
    <scope>NUCLEOTIDE SEQUENCE</scope>
    <source>
        <strain evidence="2">RB56-2</strain>
    </source>
</reference>
<name>A0ABT0S6G9_9SPHN</name>
<dbReference type="PROSITE" id="PS51186">
    <property type="entry name" value="GNAT"/>
    <property type="match status" value="1"/>
</dbReference>
<dbReference type="Gene3D" id="3.40.630.30">
    <property type="match status" value="1"/>
</dbReference>
<dbReference type="PANTHER" id="PTHR43792">
    <property type="entry name" value="GNAT FAMILY, PUTATIVE (AFU_ORTHOLOGUE AFUA_3G00765)-RELATED-RELATED"/>
    <property type="match status" value="1"/>
</dbReference>
<proteinExistence type="predicted"/>
<dbReference type="RefSeq" id="WP_249914427.1">
    <property type="nucleotide sequence ID" value="NZ_JAMGBB010000001.1"/>
</dbReference>
<gene>
    <name evidence="2" type="ORF">LZ518_02295</name>
</gene>
<accession>A0ABT0S6G9</accession>
<keyword evidence="3" id="KW-1185">Reference proteome</keyword>
<evidence type="ECO:0000259" key="1">
    <source>
        <dbReference type="PROSITE" id="PS51186"/>
    </source>
</evidence>
<sequence>MPEASDEIRTQRLLLRRATMDDVDAMHAIMSNPRAMRYWSTPPHAELAESERWMASMVDADPVVSDDFIVTVDGQLIGKLGAWKLPEVGFLLDPDHWGRGYALEALNAFVERRRARGSSHLTADVDPRNAASIRLLEQSGFIETGRAQGTWQVGSELCDSIYFRLDL</sequence>
<evidence type="ECO:0000313" key="3">
    <source>
        <dbReference type="Proteomes" id="UP001165383"/>
    </source>
</evidence>
<dbReference type="PANTHER" id="PTHR43792:SF1">
    <property type="entry name" value="N-ACETYLTRANSFERASE DOMAIN-CONTAINING PROTEIN"/>
    <property type="match status" value="1"/>
</dbReference>
<dbReference type="SUPFAM" id="SSF55729">
    <property type="entry name" value="Acyl-CoA N-acyltransferases (Nat)"/>
    <property type="match status" value="1"/>
</dbReference>
<dbReference type="InterPro" id="IPR016181">
    <property type="entry name" value="Acyl_CoA_acyltransferase"/>
</dbReference>
<protein>
    <submittedName>
        <fullName evidence="2">GNAT family N-acetyltransferase</fullName>
    </submittedName>
</protein>
<dbReference type="EMBL" id="JAMGBB010000001">
    <property type="protein sequence ID" value="MCL6739966.1"/>
    <property type="molecule type" value="Genomic_DNA"/>
</dbReference>
<dbReference type="InterPro" id="IPR000182">
    <property type="entry name" value="GNAT_dom"/>
</dbReference>
<dbReference type="Pfam" id="PF13302">
    <property type="entry name" value="Acetyltransf_3"/>
    <property type="match status" value="1"/>
</dbReference>
<evidence type="ECO:0000313" key="2">
    <source>
        <dbReference type="EMBL" id="MCL6739966.1"/>
    </source>
</evidence>
<organism evidence="2 3">
    <name type="scientific">Sphingomonas brevis</name>
    <dbReference type="NCBI Taxonomy" id="2908206"/>
    <lineage>
        <taxon>Bacteria</taxon>
        <taxon>Pseudomonadati</taxon>
        <taxon>Pseudomonadota</taxon>
        <taxon>Alphaproteobacteria</taxon>
        <taxon>Sphingomonadales</taxon>
        <taxon>Sphingomonadaceae</taxon>
        <taxon>Sphingomonas</taxon>
    </lineage>
</organism>
<dbReference type="InterPro" id="IPR051531">
    <property type="entry name" value="N-acetyltransferase"/>
</dbReference>
<dbReference type="Proteomes" id="UP001165383">
    <property type="component" value="Unassembled WGS sequence"/>
</dbReference>